<proteinExistence type="predicted"/>
<sequence>MVPLTRTFQVSIVKHYKISNLPYWQRKQYSSNSYRYALSMMYAAMLGTYLDLLFTGLQFYSFPERPFSAVFQIHIVFTLVILPFLSFFFLYVGKSLKRSGRVLEIIFLAAAGPVLEMVAESYGLFLHTNEWKHWYSFAGYFLFWSSVWFIFRWTNGDKAIK</sequence>
<keyword evidence="1" id="KW-0472">Membrane</keyword>
<feature type="transmembrane region" description="Helical" evidence="1">
    <location>
        <begin position="69"/>
        <end position="93"/>
    </location>
</feature>
<dbReference type="RefSeq" id="WP_380772236.1">
    <property type="nucleotide sequence ID" value="NZ_JBHUEO010000005.1"/>
</dbReference>
<accession>A0ABW4KHM3</accession>
<evidence type="ECO:0000313" key="3">
    <source>
        <dbReference type="Proteomes" id="UP001597301"/>
    </source>
</evidence>
<keyword evidence="1" id="KW-1133">Transmembrane helix</keyword>
<feature type="transmembrane region" description="Helical" evidence="1">
    <location>
        <begin position="105"/>
        <end position="127"/>
    </location>
</feature>
<reference evidence="3" key="1">
    <citation type="journal article" date="2019" name="Int. J. Syst. Evol. Microbiol.">
        <title>The Global Catalogue of Microorganisms (GCM) 10K type strain sequencing project: providing services to taxonomists for standard genome sequencing and annotation.</title>
        <authorList>
            <consortium name="The Broad Institute Genomics Platform"/>
            <consortium name="The Broad Institute Genome Sequencing Center for Infectious Disease"/>
            <person name="Wu L."/>
            <person name="Ma J."/>
        </authorList>
    </citation>
    <scope>NUCLEOTIDE SEQUENCE [LARGE SCALE GENOMIC DNA]</scope>
    <source>
        <strain evidence="3">CGMCC 1.12295</strain>
    </source>
</reference>
<dbReference type="InterPro" id="IPR048147">
    <property type="entry name" value="CBO0543-like"/>
</dbReference>
<comment type="caution">
    <text evidence="2">The sequence shown here is derived from an EMBL/GenBank/DDBJ whole genome shotgun (WGS) entry which is preliminary data.</text>
</comment>
<feature type="transmembrane region" description="Helical" evidence="1">
    <location>
        <begin position="133"/>
        <end position="151"/>
    </location>
</feature>
<organism evidence="2 3">
    <name type="scientific">Siminovitchia sediminis</name>
    <dbReference type="NCBI Taxonomy" id="1274353"/>
    <lineage>
        <taxon>Bacteria</taxon>
        <taxon>Bacillati</taxon>
        <taxon>Bacillota</taxon>
        <taxon>Bacilli</taxon>
        <taxon>Bacillales</taxon>
        <taxon>Bacillaceae</taxon>
        <taxon>Siminovitchia</taxon>
    </lineage>
</organism>
<dbReference type="EMBL" id="JBHUEO010000005">
    <property type="protein sequence ID" value="MFD1705688.1"/>
    <property type="molecule type" value="Genomic_DNA"/>
</dbReference>
<name>A0ABW4KHM3_9BACI</name>
<evidence type="ECO:0000313" key="2">
    <source>
        <dbReference type="EMBL" id="MFD1705688.1"/>
    </source>
</evidence>
<dbReference type="Proteomes" id="UP001597301">
    <property type="component" value="Unassembled WGS sequence"/>
</dbReference>
<keyword evidence="3" id="KW-1185">Reference proteome</keyword>
<gene>
    <name evidence="2" type="ORF">ACFSCZ_02860</name>
</gene>
<protein>
    <submittedName>
        <fullName evidence="2">CBO0543 family protein</fullName>
    </submittedName>
</protein>
<feature type="transmembrane region" description="Helical" evidence="1">
    <location>
        <begin position="36"/>
        <end position="57"/>
    </location>
</feature>
<evidence type="ECO:0000256" key="1">
    <source>
        <dbReference type="SAM" id="Phobius"/>
    </source>
</evidence>
<dbReference type="NCBIfam" id="NF041644">
    <property type="entry name" value="CBO0543_fam"/>
    <property type="match status" value="1"/>
</dbReference>
<keyword evidence="1" id="KW-0812">Transmembrane</keyword>